<sequence>MSRQIGERFEIIRTKSGNVMWDMIALLDQPTVDKASRCTTAFTMTKANVSKINELGGIKAIVISHPHYYTTWADWSRSFNCPVFLGAPDKKWVQRRDAFGADLRLLEEAYTRILPDEIDGVTAILTGGHFDGSLLLH</sequence>
<dbReference type="AlphaFoldDB" id="A0A3M7H858"/>
<dbReference type="VEuPathDB" id="FungiDB:BTJ68_12989"/>
<name>A0A3M7H858_HORWE</name>
<protein>
    <recommendedName>
        <fullName evidence="3">Metallo-beta-lactamase domain-containing protein</fullName>
    </recommendedName>
</protein>
<dbReference type="SUPFAM" id="SSF56281">
    <property type="entry name" value="Metallo-hydrolase/oxidoreductase"/>
    <property type="match status" value="1"/>
</dbReference>
<proteinExistence type="predicted"/>
<dbReference type="Gene3D" id="3.60.15.10">
    <property type="entry name" value="Ribonuclease Z/Hydroxyacylglutathione hydrolase-like"/>
    <property type="match status" value="1"/>
</dbReference>
<dbReference type="EMBL" id="QWIO01000093">
    <property type="protein sequence ID" value="RMZ09473.1"/>
    <property type="molecule type" value="Genomic_DNA"/>
</dbReference>
<evidence type="ECO:0000313" key="1">
    <source>
        <dbReference type="EMBL" id="RMZ09473.1"/>
    </source>
</evidence>
<dbReference type="InterPro" id="IPR036866">
    <property type="entry name" value="RibonucZ/Hydroxyglut_hydro"/>
</dbReference>
<organism evidence="1 2">
    <name type="scientific">Hortaea werneckii</name>
    <name type="common">Black yeast</name>
    <name type="synonym">Cladosporium werneckii</name>
    <dbReference type="NCBI Taxonomy" id="91943"/>
    <lineage>
        <taxon>Eukaryota</taxon>
        <taxon>Fungi</taxon>
        <taxon>Dikarya</taxon>
        <taxon>Ascomycota</taxon>
        <taxon>Pezizomycotina</taxon>
        <taxon>Dothideomycetes</taxon>
        <taxon>Dothideomycetidae</taxon>
        <taxon>Mycosphaerellales</taxon>
        <taxon>Teratosphaeriaceae</taxon>
        <taxon>Hortaea</taxon>
    </lineage>
</organism>
<reference evidence="1 2" key="1">
    <citation type="journal article" date="2018" name="BMC Genomics">
        <title>Genomic evidence for intraspecific hybridization in a clonal and extremely halotolerant yeast.</title>
        <authorList>
            <person name="Gostincar C."/>
            <person name="Stajich J.E."/>
            <person name="Zupancic J."/>
            <person name="Zalar P."/>
            <person name="Gunde-Cimerman N."/>
        </authorList>
    </citation>
    <scope>NUCLEOTIDE SEQUENCE [LARGE SCALE GENOMIC DNA]</scope>
    <source>
        <strain evidence="1 2">EXF-10513</strain>
    </source>
</reference>
<dbReference type="Proteomes" id="UP000269539">
    <property type="component" value="Unassembled WGS sequence"/>
</dbReference>
<dbReference type="PANTHER" id="PTHR36839:SF1">
    <property type="entry name" value="METALLO-BETA-LACTAMASE FAMILY PROTEIN (AFU_ORTHOLOGUE AFUA_5G12770)"/>
    <property type="match status" value="1"/>
</dbReference>
<gene>
    <name evidence="1" type="ORF">D0864_01499</name>
</gene>
<evidence type="ECO:0000313" key="2">
    <source>
        <dbReference type="Proteomes" id="UP000269539"/>
    </source>
</evidence>
<evidence type="ECO:0008006" key="3">
    <source>
        <dbReference type="Google" id="ProtNLM"/>
    </source>
</evidence>
<accession>A0A3M7H858</accession>
<dbReference type="PANTHER" id="PTHR36839">
    <property type="entry name" value="METALLO-BETA-LACTAMASE FAMILY PROTEIN (AFU_ORTHOLOGUE AFUA_5G12770)"/>
    <property type="match status" value="1"/>
</dbReference>
<comment type="caution">
    <text evidence="1">The sequence shown here is derived from an EMBL/GenBank/DDBJ whole genome shotgun (WGS) entry which is preliminary data.</text>
</comment>